<dbReference type="EMBL" id="CM055112">
    <property type="protein sequence ID" value="KAJ7518336.1"/>
    <property type="molecule type" value="Genomic_DNA"/>
</dbReference>
<dbReference type="Proteomes" id="UP001162992">
    <property type="component" value="Chromosome 21"/>
</dbReference>
<proteinExistence type="predicted"/>
<sequence>MCSYAGCLQVSWRVFAGLLVQNISAKGIGRTTWVQKRCACRHVSSSICKRGQNESSTSWFAENQVRSGIAGLKRPPRTKKQNQFSRCQAPSVLFRTRCGETRCCRLGMGVD</sequence>
<gene>
    <name evidence="1" type="ORF">O6H91_21G064400</name>
</gene>
<protein>
    <submittedName>
        <fullName evidence="1">Uncharacterized protein</fullName>
    </submittedName>
</protein>
<name>A0ACC2ALB5_DIPCM</name>
<comment type="caution">
    <text evidence="1">The sequence shown here is derived from an EMBL/GenBank/DDBJ whole genome shotgun (WGS) entry which is preliminary data.</text>
</comment>
<evidence type="ECO:0000313" key="1">
    <source>
        <dbReference type="EMBL" id="KAJ7518336.1"/>
    </source>
</evidence>
<accession>A0ACC2ALB5</accession>
<reference evidence="2" key="1">
    <citation type="journal article" date="2024" name="Proc. Natl. Acad. Sci. U.S.A.">
        <title>Extraordinary preservation of gene collinearity over three hundred million years revealed in homosporous lycophytes.</title>
        <authorList>
            <person name="Li C."/>
            <person name="Wickell D."/>
            <person name="Kuo L.Y."/>
            <person name="Chen X."/>
            <person name="Nie B."/>
            <person name="Liao X."/>
            <person name="Peng D."/>
            <person name="Ji J."/>
            <person name="Jenkins J."/>
            <person name="Williams M."/>
            <person name="Shu S."/>
            <person name="Plott C."/>
            <person name="Barry K."/>
            <person name="Rajasekar S."/>
            <person name="Grimwood J."/>
            <person name="Han X."/>
            <person name="Sun S."/>
            <person name="Hou Z."/>
            <person name="He W."/>
            <person name="Dai G."/>
            <person name="Sun C."/>
            <person name="Schmutz J."/>
            <person name="Leebens-Mack J.H."/>
            <person name="Li F.W."/>
            <person name="Wang L."/>
        </authorList>
    </citation>
    <scope>NUCLEOTIDE SEQUENCE [LARGE SCALE GENOMIC DNA]</scope>
    <source>
        <strain evidence="2">cv. PW_Plant_1</strain>
    </source>
</reference>
<evidence type="ECO:0000313" key="2">
    <source>
        <dbReference type="Proteomes" id="UP001162992"/>
    </source>
</evidence>
<keyword evidence="2" id="KW-1185">Reference proteome</keyword>
<organism evidence="1 2">
    <name type="scientific">Diphasiastrum complanatum</name>
    <name type="common">Issler's clubmoss</name>
    <name type="synonym">Lycopodium complanatum</name>
    <dbReference type="NCBI Taxonomy" id="34168"/>
    <lineage>
        <taxon>Eukaryota</taxon>
        <taxon>Viridiplantae</taxon>
        <taxon>Streptophyta</taxon>
        <taxon>Embryophyta</taxon>
        <taxon>Tracheophyta</taxon>
        <taxon>Lycopodiopsida</taxon>
        <taxon>Lycopodiales</taxon>
        <taxon>Lycopodiaceae</taxon>
        <taxon>Lycopodioideae</taxon>
        <taxon>Diphasiastrum</taxon>
    </lineage>
</organism>